<dbReference type="InterPro" id="IPR011978">
    <property type="entry name" value="YgfB-like"/>
</dbReference>
<protein>
    <submittedName>
        <fullName evidence="2">Uncharacterized protein</fullName>
    </submittedName>
</protein>
<dbReference type="NCBIfam" id="NF003405">
    <property type="entry name" value="PRK04758.1"/>
    <property type="match status" value="1"/>
</dbReference>
<organism evidence="2 3">
    <name type="scientific">Thermomonas haemolytica</name>
    <dbReference type="NCBI Taxonomy" id="141949"/>
    <lineage>
        <taxon>Bacteria</taxon>
        <taxon>Pseudomonadati</taxon>
        <taxon>Pseudomonadota</taxon>
        <taxon>Gammaproteobacteria</taxon>
        <taxon>Lysobacterales</taxon>
        <taxon>Lysobacteraceae</taxon>
        <taxon>Thermomonas</taxon>
    </lineage>
</organism>
<proteinExistence type="inferred from homology"/>
<dbReference type="PANTHER" id="PTHR37528:SF1">
    <property type="entry name" value="UPF0149 PROTEIN YGFB"/>
    <property type="match status" value="1"/>
</dbReference>
<evidence type="ECO:0000256" key="1">
    <source>
        <dbReference type="ARBA" id="ARBA00038308"/>
    </source>
</evidence>
<dbReference type="InterPro" id="IPR036255">
    <property type="entry name" value="YgfB-like_sf"/>
</dbReference>
<keyword evidence="3" id="KW-1185">Reference proteome</keyword>
<name>A0A4R3MYV1_9GAMM</name>
<accession>A0A4R3MYV1</accession>
<evidence type="ECO:0000313" key="2">
    <source>
        <dbReference type="EMBL" id="TCT21858.1"/>
    </source>
</evidence>
<dbReference type="GO" id="GO:0005829">
    <property type="term" value="C:cytosol"/>
    <property type="evidence" value="ECO:0007669"/>
    <property type="project" value="TreeGrafter"/>
</dbReference>
<dbReference type="PANTHER" id="PTHR37528">
    <property type="entry name" value="UPF0149 PROTEIN YGFB"/>
    <property type="match status" value="1"/>
</dbReference>
<comment type="caution">
    <text evidence="2">The sequence shown here is derived from an EMBL/GenBank/DDBJ whole genome shotgun (WGS) entry which is preliminary data.</text>
</comment>
<gene>
    <name evidence="2" type="ORF">EDC34_10878</name>
</gene>
<dbReference type="Pfam" id="PF03695">
    <property type="entry name" value="UPF0149"/>
    <property type="match status" value="1"/>
</dbReference>
<dbReference type="Proteomes" id="UP000295414">
    <property type="component" value="Unassembled WGS sequence"/>
</dbReference>
<dbReference type="Gene3D" id="1.20.120.740">
    <property type="entry name" value="YgfB uncharacterised protein family UPF0149, PF03695"/>
    <property type="match status" value="1"/>
</dbReference>
<evidence type="ECO:0000313" key="3">
    <source>
        <dbReference type="Proteomes" id="UP000295414"/>
    </source>
</evidence>
<comment type="similarity">
    <text evidence="1">Belongs to the UPF0149 family.</text>
</comment>
<dbReference type="EMBL" id="SMAP01000008">
    <property type="protein sequence ID" value="TCT21858.1"/>
    <property type="molecule type" value="Genomic_DNA"/>
</dbReference>
<dbReference type="AlphaFoldDB" id="A0A4R3MYV1"/>
<sequence>MSAIELPDWNEVAQAADRLALASSPAELHGALCGWLAAGGADAPDWPARVMADPGVPAPQAGDALDRLRSASVAQLGDADFGFTLLLPDGEPPVVRAAALFAWCRAFLGGFGLAVEGKPLSEEGQEALRDLASLGAAQIDANDDGSDEEALVEIEEYLRMAVLLLHADCALGPQHRARLH</sequence>
<dbReference type="SUPFAM" id="SSF101327">
    <property type="entry name" value="YgfB-like"/>
    <property type="match status" value="1"/>
</dbReference>
<reference evidence="2 3" key="1">
    <citation type="submission" date="2019-03" db="EMBL/GenBank/DDBJ databases">
        <title>Genomic Encyclopedia of Type Strains, Phase IV (KMG-IV): sequencing the most valuable type-strain genomes for metagenomic binning, comparative biology and taxonomic classification.</title>
        <authorList>
            <person name="Goeker M."/>
        </authorList>
    </citation>
    <scope>NUCLEOTIDE SEQUENCE [LARGE SCALE GENOMIC DNA]</scope>
    <source>
        <strain evidence="2 3">DSM 13605</strain>
    </source>
</reference>